<feature type="domain" description="POTRA" evidence="13">
    <location>
        <begin position="108"/>
        <end position="182"/>
    </location>
</feature>
<dbReference type="RefSeq" id="WP_072959024.1">
    <property type="nucleotide sequence ID" value="NZ_FQUH01000009.1"/>
</dbReference>
<comment type="subunit">
    <text evidence="10">Interacts with TamB to form the translocation and assembly module (TAM).</text>
</comment>
<dbReference type="InterPro" id="IPR010827">
    <property type="entry name" value="BamA/TamA_POTRA"/>
</dbReference>
<evidence type="ECO:0000256" key="2">
    <source>
        <dbReference type="ARBA" id="ARBA00010248"/>
    </source>
</evidence>
<keyword evidence="4" id="KW-1134">Transmembrane beta strand</keyword>
<feature type="chain" id="PRO_5012657518" description="Translocation and assembly module subunit TamA" evidence="11">
    <location>
        <begin position="22"/>
        <end position="572"/>
    </location>
</feature>
<dbReference type="InterPro" id="IPR039910">
    <property type="entry name" value="D15-like"/>
</dbReference>
<evidence type="ECO:0000256" key="5">
    <source>
        <dbReference type="ARBA" id="ARBA00022692"/>
    </source>
</evidence>
<feature type="domain" description="TamA POTRA" evidence="14">
    <location>
        <begin position="26"/>
        <end position="97"/>
    </location>
</feature>
<evidence type="ECO:0000256" key="10">
    <source>
        <dbReference type="ARBA" id="ARBA00093548"/>
    </source>
</evidence>
<accession>A0A1M5B9A2</accession>
<feature type="domain" description="Bacterial surface antigen (D15)" evidence="12">
    <location>
        <begin position="410"/>
        <end position="569"/>
    </location>
</feature>
<comment type="subcellular location">
    <subcellularLocation>
        <location evidence="1">Cell outer membrane</location>
    </subcellularLocation>
</comment>
<evidence type="ECO:0000259" key="12">
    <source>
        <dbReference type="Pfam" id="PF01103"/>
    </source>
</evidence>
<protein>
    <recommendedName>
        <fullName evidence="3">Translocation and assembly module subunit TamA</fullName>
    </recommendedName>
    <alternativeName>
        <fullName evidence="9">Autotransporter assembly factor TamA</fullName>
    </alternativeName>
</protein>
<dbReference type="PANTHER" id="PTHR12815">
    <property type="entry name" value="SORTING AND ASSEMBLY MACHINERY SAMM50 PROTEIN FAMILY MEMBER"/>
    <property type="match status" value="1"/>
</dbReference>
<dbReference type="InterPro" id="IPR000184">
    <property type="entry name" value="Bac_surfAg_D15"/>
</dbReference>
<dbReference type="InterPro" id="IPR035243">
    <property type="entry name" value="TamA_POTRA_Dom_1"/>
</dbReference>
<evidence type="ECO:0000256" key="4">
    <source>
        <dbReference type="ARBA" id="ARBA00022452"/>
    </source>
</evidence>
<dbReference type="Pfam" id="PF01103">
    <property type="entry name" value="Omp85"/>
    <property type="match status" value="1"/>
</dbReference>
<dbReference type="Pfam" id="PF17243">
    <property type="entry name" value="POTRA_TamA_1"/>
    <property type="match status" value="1"/>
</dbReference>
<evidence type="ECO:0000256" key="7">
    <source>
        <dbReference type="ARBA" id="ARBA00023136"/>
    </source>
</evidence>
<dbReference type="GO" id="GO:0097347">
    <property type="term" value="C:TAM protein secretion complex"/>
    <property type="evidence" value="ECO:0007669"/>
    <property type="project" value="TreeGrafter"/>
</dbReference>
<dbReference type="Gene3D" id="3.10.20.310">
    <property type="entry name" value="membrane protein fhac"/>
    <property type="match status" value="3"/>
</dbReference>
<keyword evidence="5" id="KW-0812">Transmembrane</keyword>
<keyword evidence="8" id="KW-0998">Cell outer membrane</keyword>
<keyword evidence="7" id="KW-0472">Membrane</keyword>
<evidence type="ECO:0000256" key="8">
    <source>
        <dbReference type="ARBA" id="ARBA00023237"/>
    </source>
</evidence>
<evidence type="ECO:0000313" key="16">
    <source>
        <dbReference type="Proteomes" id="UP000184159"/>
    </source>
</evidence>
<evidence type="ECO:0000256" key="9">
    <source>
        <dbReference type="ARBA" id="ARBA00033063"/>
    </source>
</evidence>
<evidence type="ECO:0000259" key="14">
    <source>
        <dbReference type="Pfam" id="PF17243"/>
    </source>
</evidence>
<reference evidence="16" key="1">
    <citation type="submission" date="2016-11" db="EMBL/GenBank/DDBJ databases">
        <authorList>
            <person name="Varghese N."/>
            <person name="Submissions S."/>
        </authorList>
    </citation>
    <scope>NUCLEOTIDE SEQUENCE [LARGE SCALE GENOMIC DNA]</scope>
    <source>
        <strain evidence="16">DSM 21264</strain>
    </source>
</reference>
<evidence type="ECO:0000256" key="3">
    <source>
        <dbReference type="ARBA" id="ARBA00015419"/>
    </source>
</evidence>
<keyword evidence="6 11" id="KW-0732">Signal</keyword>
<dbReference type="Proteomes" id="UP000184159">
    <property type="component" value="Unassembled WGS sequence"/>
</dbReference>
<sequence length="572" mass="64934">MKQYFLFFGLLFGLCFSAVSAERQISLSIDGLDGDLYDNVEAYLSSISPNDYAPSLRFQARLEDDISQALQALGYYHPVIRFAFNQEDAEITVHVDPGPPTRIDSVDIQLLGDAQQDEYFQRVVKASALKKGEILNHADYEQLKSRLQSLALERGYFNAKFAKNRLEILQDDNLARVVLHFDSGLRYRFGKTIMVGSQIEPERVASLQTYRPGDPYLVSKVGEFNQRLASTDWFSSVLVEPDLSQLDTQQELPMHVTLAPASQNQIETGAGYSTDVGPTVLLKWNKPWINNKGHSFSSSFSLSDPEQLVTASYKIPLEDVLNQYYELQYGLKRVDKLDTKSIESNLSVERHWQLSNGWHRTLFTRYLIENYELGTLDDVGQFVLPGITFSRTRVRGKRLLTWGDKETLTLEYGNKNLHSETDILRIRAGTSWIRTYEERHRGLFRVRGGANLVDDFNRVSPSLRFFAGGDNSIRGYSYESISPRDAKGALSGAKYLATASLEYQYNLYGNWWAALFYDYGDAFNSTPNWKRGTGVGVRWVSPIGPVRLDFAWGLDSTPGDEFHIHFTLGPDL</sequence>
<dbReference type="Gene3D" id="2.40.160.50">
    <property type="entry name" value="membrane protein fhac: a member of the omp85/tpsb transporter family"/>
    <property type="match status" value="1"/>
</dbReference>
<evidence type="ECO:0000259" key="13">
    <source>
        <dbReference type="Pfam" id="PF07244"/>
    </source>
</evidence>
<evidence type="ECO:0000256" key="1">
    <source>
        <dbReference type="ARBA" id="ARBA00004442"/>
    </source>
</evidence>
<evidence type="ECO:0000256" key="11">
    <source>
        <dbReference type="SAM" id="SignalP"/>
    </source>
</evidence>
<dbReference type="AlphaFoldDB" id="A0A1M5B9A2"/>
<proteinExistence type="inferred from homology"/>
<keyword evidence="16" id="KW-1185">Reference proteome</keyword>
<comment type="similarity">
    <text evidence="2">Belongs to the TamA family.</text>
</comment>
<gene>
    <name evidence="15" type="ORF">SAMN02745781_02141</name>
</gene>
<feature type="signal peptide" evidence="11">
    <location>
        <begin position="1"/>
        <end position="21"/>
    </location>
</feature>
<dbReference type="Pfam" id="PF07244">
    <property type="entry name" value="POTRA"/>
    <property type="match status" value="1"/>
</dbReference>
<evidence type="ECO:0000313" key="15">
    <source>
        <dbReference type="EMBL" id="SHF38917.1"/>
    </source>
</evidence>
<evidence type="ECO:0000256" key="6">
    <source>
        <dbReference type="ARBA" id="ARBA00022729"/>
    </source>
</evidence>
<organism evidence="15 16">
    <name type="scientific">Vibrio gazogenes DSM 21264 = NBRC 103151</name>
    <dbReference type="NCBI Taxonomy" id="1123492"/>
    <lineage>
        <taxon>Bacteria</taxon>
        <taxon>Pseudomonadati</taxon>
        <taxon>Pseudomonadota</taxon>
        <taxon>Gammaproteobacteria</taxon>
        <taxon>Vibrionales</taxon>
        <taxon>Vibrionaceae</taxon>
        <taxon>Vibrio</taxon>
    </lineage>
</organism>
<dbReference type="PANTHER" id="PTHR12815:SF47">
    <property type="entry name" value="TRANSLOCATION AND ASSEMBLY MODULE SUBUNIT TAMA"/>
    <property type="match status" value="1"/>
</dbReference>
<name>A0A1M5B9A2_VIBGA</name>
<dbReference type="GO" id="GO:0009279">
    <property type="term" value="C:cell outer membrane"/>
    <property type="evidence" value="ECO:0007669"/>
    <property type="project" value="UniProtKB-SubCell"/>
</dbReference>
<dbReference type="GO" id="GO:0009306">
    <property type="term" value="P:protein secretion"/>
    <property type="evidence" value="ECO:0007669"/>
    <property type="project" value="TreeGrafter"/>
</dbReference>
<dbReference type="EMBL" id="FQUH01000009">
    <property type="protein sequence ID" value="SHF38917.1"/>
    <property type="molecule type" value="Genomic_DNA"/>
</dbReference>